<protein>
    <recommendedName>
        <fullName evidence="3">VWFA domain-containing protein</fullName>
    </recommendedName>
</protein>
<keyword evidence="2" id="KW-1185">Reference proteome</keyword>
<sequence>MCGQGAAGGDLCAGCGWRLNGDPVLGEATDDDLAAARAALEAACHDWDRRAGELALRHAAWTGADSGSWTRRLGGVLRGGPPSSLTPAPARSVDPGELDPPAWREMLADLVHGRLPEILLVVLGADRAGLLRVSADPYGVPWVTDAGSAGWQDIVPGIADDAVQRAFQLAGGIGTLPRAGGDEFRTAVARWIEGRLSASAGQCVVLLRTKPGWPLLERAASAVRGSCSVRAEVVAEAVTEVDADGVRALLRTAPLRCDHTLLMAYADPRTGRVRLEQRVLFPAGERLRPGASTTVSMTVHGSVTDNAAAALPVLVGRYPEDGDGALASLHRVPLPALTAVDITFVLRGPGEVEVRGGECAAVRTPPRMSDLLAGMVRRIQPPPALRLICVVEMSGAAPEETAERVRFVQELADALMSHQGGGLRLGALGYYDHLAQNQYRNRRTLVEKKAPGRPADTLAALGGWQSRPQQRDGVSSLEDALKDAVEMVPATRSDEKIHTAVLVVGRRPPSRHETFSLVPVCLKGVDWREQLKALRGRGARVLTRADPPTGPATGDRIGRTLYQHGVEAWHELGRQGAFVPGVHSAEQVARVLAPTWHTEGQASPLAFAEPLVRHTASPTR</sequence>
<name>A0ABW6LNT1_9ACTN</name>
<evidence type="ECO:0000313" key="1">
    <source>
        <dbReference type="EMBL" id="MFE9229831.1"/>
    </source>
</evidence>
<accession>A0ABW6LNT1</accession>
<organism evidence="1 2">
    <name type="scientific">Streptomyces massasporeus</name>
    <dbReference type="NCBI Taxonomy" id="67324"/>
    <lineage>
        <taxon>Bacteria</taxon>
        <taxon>Bacillati</taxon>
        <taxon>Actinomycetota</taxon>
        <taxon>Actinomycetes</taxon>
        <taxon>Kitasatosporales</taxon>
        <taxon>Streptomycetaceae</taxon>
        <taxon>Streptomyces</taxon>
    </lineage>
</organism>
<comment type="caution">
    <text evidence="1">The sequence shown here is derived from an EMBL/GenBank/DDBJ whole genome shotgun (WGS) entry which is preliminary data.</text>
</comment>
<evidence type="ECO:0008006" key="3">
    <source>
        <dbReference type="Google" id="ProtNLM"/>
    </source>
</evidence>
<dbReference type="Proteomes" id="UP001601288">
    <property type="component" value="Unassembled WGS sequence"/>
</dbReference>
<dbReference type="EMBL" id="JBIAFP010000028">
    <property type="protein sequence ID" value="MFE9229831.1"/>
    <property type="molecule type" value="Genomic_DNA"/>
</dbReference>
<gene>
    <name evidence="1" type="ORF">ACFYM3_35630</name>
</gene>
<dbReference type="RefSeq" id="WP_358290274.1">
    <property type="nucleotide sequence ID" value="NZ_JBEYGJ010000042.1"/>
</dbReference>
<proteinExistence type="predicted"/>
<evidence type="ECO:0000313" key="2">
    <source>
        <dbReference type="Proteomes" id="UP001601288"/>
    </source>
</evidence>
<reference evidence="1 2" key="1">
    <citation type="submission" date="2024-10" db="EMBL/GenBank/DDBJ databases">
        <title>The Natural Products Discovery Center: Release of the First 8490 Sequenced Strains for Exploring Actinobacteria Biosynthetic Diversity.</title>
        <authorList>
            <person name="Kalkreuter E."/>
            <person name="Kautsar S.A."/>
            <person name="Yang D."/>
            <person name="Bader C.D."/>
            <person name="Teijaro C.N."/>
            <person name="Fluegel L."/>
            <person name="Davis C.M."/>
            <person name="Simpson J.R."/>
            <person name="Lauterbach L."/>
            <person name="Steele A.D."/>
            <person name="Gui C."/>
            <person name="Meng S."/>
            <person name="Li G."/>
            <person name="Viehrig K."/>
            <person name="Ye F."/>
            <person name="Su P."/>
            <person name="Kiefer A.F."/>
            <person name="Nichols A."/>
            <person name="Cepeda A.J."/>
            <person name="Yan W."/>
            <person name="Fan B."/>
            <person name="Jiang Y."/>
            <person name="Adhikari A."/>
            <person name="Zheng C.-J."/>
            <person name="Schuster L."/>
            <person name="Cowan T.M."/>
            <person name="Smanski M.J."/>
            <person name="Chevrette M.G."/>
            <person name="De Carvalho L.P.S."/>
            <person name="Shen B."/>
        </authorList>
    </citation>
    <scope>NUCLEOTIDE SEQUENCE [LARGE SCALE GENOMIC DNA]</scope>
    <source>
        <strain evidence="1 2">NPDC007066</strain>
    </source>
</reference>